<accession>A0ABT7L5C1</accession>
<evidence type="ECO:0000313" key="1">
    <source>
        <dbReference type="EMBL" id="MDL4841051.1"/>
    </source>
</evidence>
<dbReference type="Pfam" id="PF06089">
    <property type="entry name" value="Asparaginase_II"/>
    <property type="match status" value="1"/>
</dbReference>
<keyword evidence="2" id="KW-1185">Reference proteome</keyword>
<dbReference type="InterPro" id="IPR010349">
    <property type="entry name" value="Asparaginase_II"/>
</dbReference>
<dbReference type="RefSeq" id="WP_285932243.1">
    <property type="nucleotide sequence ID" value="NZ_JASTZU010000036.1"/>
</dbReference>
<protein>
    <submittedName>
        <fullName evidence="1">Asparaginase</fullName>
    </submittedName>
</protein>
<organism evidence="1 2">
    <name type="scientific">Aquibacillus rhizosphaerae</name>
    <dbReference type="NCBI Taxonomy" id="3051431"/>
    <lineage>
        <taxon>Bacteria</taxon>
        <taxon>Bacillati</taxon>
        <taxon>Bacillota</taxon>
        <taxon>Bacilli</taxon>
        <taxon>Bacillales</taxon>
        <taxon>Bacillaceae</taxon>
        <taxon>Aquibacillus</taxon>
    </lineage>
</organism>
<name>A0ABT7L5C1_9BACI</name>
<sequence>MKSAAIKVYRGEHLESTHEIHIAIINTEGDLIAYFGDAQRPTFARSSLKPFQAVPSVESGATQQYSILEQELAIFCGSHNGEDFHRQTVSGVLEKIGLNESHLQCGTQIPRDMNSYKQLIKNGGELTPIYSNCSGKHAGMLVGCMNQNFDLHRYREMSHPYQQQVLEVIANISDYNQHEIKMSVDGCGLPVHSLPLNHIAIAFGRLATPEKWHKGSELRKNTLNQIREAMVRYPEMVAGTKRFDTDLMKAFNGEVVAKLGAEGVHCFGIKSKGIGVAIKVEDGNERATNVASMEVLRQLGIRDSSVFKQLKSYHYAPVLNARKEKIGEIIPDFQLTFS</sequence>
<dbReference type="PANTHER" id="PTHR42110:SF1">
    <property type="entry name" value="L-ASPARAGINASE, PUTATIVE (AFU_ORTHOLOGUE AFUA_3G11890)-RELATED"/>
    <property type="match status" value="1"/>
</dbReference>
<dbReference type="EMBL" id="JASTZU010000036">
    <property type="protein sequence ID" value="MDL4841051.1"/>
    <property type="molecule type" value="Genomic_DNA"/>
</dbReference>
<comment type="caution">
    <text evidence="1">The sequence shown here is derived from an EMBL/GenBank/DDBJ whole genome shotgun (WGS) entry which is preliminary data.</text>
</comment>
<dbReference type="PANTHER" id="PTHR42110">
    <property type="entry name" value="L-ASPARAGINASE, PUTATIVE (AFU_ORTHOLOGUE AFUA_3G11890)-RELATED"/>
    <property type="match status" value="1"/>
</dbReference>
<reference evidence="1 2" key="1">
    <citation type="submission" date="2023-06" db="EMBL/GenBank/DDBJ databases">
        <title>Aquibacillus rhizosphaerae LR5S19.</title>
        <authorList>
            <person name="Sun J.-Q."/>
        </authorList>
    </citation>
    <scope>NUCLEOTIDE SEQUENCE [LARGE SCALE GENOMIC DNA]</scope>
    <source>
        <strain evidence="1 2">LR5S19</strain>
    </source>
</reference>
<gene>
    <name evidence="1" type="ORF">QQS35_11370</name>
</gene>
<evidence type="ECO:0000313" key="2">
    <source>
        <dbReference type="Proteomes" id="UP001235343"/>
    </source>
</evidence>
<dbReference type="Proteomes" id="UP001235343">
    <property type="component" value="Unassembled WGS sequence"/>
</dbReference>
<proteinExistence type="predicted"/>